<name>A0ECA5_PARTE</name>
<organism evidence="3 4">
    <name type="scientific">Paramecium tetraurelia</name>
    <dbReference type="NCBI Taxonomy" id="5888"/>
    <lineage>
        <taxon>Eukaryota</taxon>
        <taxon>Sar</taxon>
        <taxon>Alveolata</taxon>
        <taxon>Ciliophora</taxon>
        <taxon>Intramacronucleata</taxon>
        <taxon>Oligohymenophorea</taxon>
        <taxon>Peniculida</taxon>
        <taxon>Parameciidae</taxon>
        <taxon>Paramecium</taxon>
    </lineage>
</organism>
<dbReference type="OrthoDB" id="294052at2759"/>
<evidence type="ECO:0000313" key="3">
    <source>
        <dbReference type="EMBL" id="CAK92922.1"/>
    </source>
</evidence>
<dbReference type="GO" id="GO:0016197">
    <property type="term" value="P:endosomal transport"/>
    <property type="evidence" value="ECO:0000318"/>
    <property type="project" value="GO_Central"/>
</dbReference>
<evidence type="ECO:0000256" key="1">
    <source>
        <dbReference type="ARBA" id="ARBA00023006"/>
    </source>
</evidence>
<keyword evidence="1" id="KW-0072">Autophagy</keyword>
<evidence type="ECO:0000259" key="2">
    <source>
        <dbReference type="Pfam" id="PF09758"/>
    </source>
</evidence>
<dbReference type="HOGENOM" id="CLU_378350_0_0_1"/>
<dbReference type="eggNOG" id="KOG2219">
    <property type="taxonomic scope" value="Eukaryota"/>
</dbReference>
<reference evidence="3 4" key="1">
    <citation type="journal article" date="2006" name="Nature">
        <title>Global trends of whole-genome duplications revealed by the ciliate Paramecium tetraurelia.</title>
        <authorList>
            <consortium name="Genoscope"/>
            <person name="Aury J.-M."/>
            <person name="Jaillon O."/>
            <person name="Duret L."/>
            <person name="Noel B."/>
            <person name="Jubin C."/>
            <person name="Porcel B.M."/>
            <person name="Segurens B."/>
            <person name="Daubin V."/>
            <person name="Anthouard V."/>
            <person name="Aiach N."/>
            <person name="Arnaiz O."/>
            <person name="Billaut A."/>
            <person name="Beisson J."/>
            <person name="Blanc I."/>
            <person name="Bouhouche K."/>
            <person name="Camara F."/>
            <person name="Duharcourt S."/>
            <person name="Guigo R."/>
            <person name="Gogendeau D."/>
            <person name="Katinka M."/>
            <person name="Keller A.-M."/>
            <person name="Kissmehl R."/>
            <person name="Klotz C."/>
            <person name="Koll F."/>
            <person name="Le Moue A."/>
            <person name="Lepere C."/>
            <person name="Malinsky S."/>
            <person name="Nowacki M."/>
            <person name="Nowak J.K."/>
            <person name="Plattner H."/>
            <person name="Poulain J."/>
            <person name="Ruiz F."/>
            <person name="Serrano V."/>
            <person name="Zagulski M."/>
            <person name="Dessen P."/>
            <person name="Betermier M."/>
            <person name="Weissenbach J."/>
            <person name="Scarpelli C."/>
            <person name="Schachter V."/>
            <person name="Sperling L."/>
            <person name="Meyer E."/>
            <person name="Cohen J."/>
            <person name="Wincker P."/>
        </authorList>
    </citation>
    <scope>NUCLEOTIDE SEQUENCE [LARGE SCALE GENOMIC DNA]</scope>
    <source>
        <strain evidence="3 4">Stock d4-2</strain>
    </source>
</reference>
<evidence type="ECO:0000313" key="4">
    <source>
        <dbReference type="Proteomes" id="UP000000600"/>
    </source>
</evidence>
<dbReference type="Pfam" id="PF09758">
    <property type="entry name" value="FPL"/>
    <property type="match status" value="1"/>
</dbReference>
<protein>
    <recommendedName>
        <fullName evidence="2">FPL domain-containing protein</fullName>
    </recommendedName>
</protein>
<dbReference type="EMBL" id="CT868670">
    <property type="protein sequence ID" value="CAK92922.1"/>
    <property type="molecule type" value="Genomic_DNA"/>
</dbReference>
<dbReference type="GO" id="GO:1901096">
    <property type="term" value="P:regulation of autophagosome maturation"/>
    <property type="evidence" value="ECO:0000318"/>
    <property type="project" value="GO_Central"/>
</dbReference>
<feature type="domain" description="FPL" evidence="2">
    <location>
        <begin position="53"/>
        <end position="206"/>
    </location>
</feature>
<dbReference type="InterPro" id="IPR019155">
    <property type="entry name" value="CLEC16A/TT9_N"/>
</dbReference>
<dbReference type="GO" id="GO:0007034">
    <property type="term" value="P:vacuolar transport"/>
    <property type="evidence" value="ECO:0000318"/>
    <property type="project" value="GO_Central"/>
</dbReference>
<dbReference type="PANTHER" id="PTHR21481:SF0">
    <property type="entry name" value="PROTEIN CLEC16A"/>
    <property type="match status" value="1"/>
</dbReference>
<dbReference type="KEGG" id="ptm:GSPATT00025659001"/>
<dbReference type="AlphaFoldDB" id="A0ECA5"/>
<dbReference type="Proteomes" id="UP000000600">
    <property type="component" value="Unassembled WGS sequence"/>
</dbReference>
<keyword evidence="4" id="KW-1185">Reference proteome</keyword>
<proteinExistence type="predicted"/>
<dbReference type="GeneID" id="5046104"/>
<dbReference type="GO" id="GO:0006914">
    <property type="term" value="P:autophagy"/>
    <property type="evidence" value="ECO:0007669"/>
    <property type="project" value="UniProtKB-KW"/>
</dbReference>
<gene>
    <name evidence="3" type="ORF">GSPATT00025659001</name>
</gene>
<dbReference type="InterPro" id="IPR039272">
    <property type="entry name" value="CLEC16A/TT9"/>
</dbReference>
<dbReference type="RefSeq" id="XP_001460319.1">
    <property type="nucleotide sequence ID" value="XM_001460282.1"/>
</dbReference>
<dbReference type="PANTHER" id="PTHR21481">
    <property type="entry name" value="PROTEIN CLEC16A"/>
    <property type="match status" value="1"/>
</dbReference>
<dbReference type="OMA" id="PKINEQY"/>
<sequence length="733" mass="87503">MKKFLNYLKASNAEQQEPITQNQSDQEHFLVLVGDIIKYQNEPTNPTKIISVIRQIILYAIKGDNELHKQLFEQFMEIDVLNRLYDILQRRLCHHSLIQEIFEQVSSLLINVKEITNKNYILSHSSISNMVLWKQSFEQYQPNIEIVETYISFLNLLAVKLDDITTMFFINLKYPQFPLLWNAIRFYNHPELMVRNKSRSIVLHILNIKNQNIIAYTKSFPFLQYYFNLGNQVLLTIKQINVVVEKIKWRFEGQQQDQLAMLSEELKEQLQYIHDLFINNEYLEQLILDYAIQRPVIQLSQVIKYGYQHFHIAVALQAFLLLLLYFRTNAKIIQYIYQVFLSQDKSKITINEEFWGYSNAYDNDPDFMKKLCLQIYQTSKPIDLLDLKHENLEIKMSLQQLKQVDCINQQQRIESEIKIQESQILNSVYQHSSNKEVLIYVLLFMKELGNQHNIQTYYQYILKLASEQDQQLVVVILSLDIIYAFKQQFDSQNYIKQLYHQILTELILNIKTSQFFLDQLIDIFKKKPLSIKREFIIDQQINVHHEKYAILFDPYSSLAKIQKLEYCILLSQHQIFEDLPKINEQYPELTKLQVPIYQIGDKPDCAKMACEYSETGHFHSTETYYILNVDNFLHVVQLDQQGVIVDVICSKLWQLLQVYGIERVQVLQFTYFDFSKVLDSLQQQFYLRFQNFDDVKYIDSLSSQQQQQFGDWFKELLIQKFEKLQQENHLIFK</sequence>
<dbReference type="InParanoid" id="A0ECA5"/>
<accession>A0ECA5</accession>
<dbReference type="GO" id="GO:0005794">
    <property type="term" value="C:Golgi apparatus"/>
    <property type="evidence" value="ECO:0000318"/>
    <property type="project" value="GO_Central"/>
</dbReference>